<keyword evidence="3" id="KW-0862">Zinc</keyword>
<feature type="compositionally biased region" description="Basic and acidic residues" evidence="5">
    <location>
        <begin position="216"/>
        <end position="242"/>
    </location>
</feature>
<sequence length="242" mass="28122">MNTSRTLRAFQRTFEQTFRTYHTPVRLPYQPKIRIFPSAPRIQQRRYNSTESSSPKPLTDRPETSLSDAEAIATRKALSPAYQLHFTCKKCLERSSHTVSKQAYHFGTCVINCPKCKTQHLISDHLKIFSDKGKTLEEIAKEHGEILKKGKLGVDGDVEFYEDYADKIVEDDHMRMVEGRREIGEEKMEAEKKKQMNEVNVEKLKAAIEKQQSMSEEERKEQQAVDDRIRDALRETSRRQDG</sequence>
<dbReference type="GO" id="GO:0008270">
    <property type="term" value="F:zinc ion binding"/>
    <property type="evidence" value="ECO:0007669"/>
    <property type="project" value="UniProtKB-KW"/>
</dbReference>
<dbReference type="GO" id="GO:0051087">
    <property type="term" value="F:protein-folding chaperone binding"/>
    <property type="evidence" value="ECO:0007669"/>
    <property type="project" value="TreeGrafter"/>
</dbReference>
<dbReference type="Pfam" id="PF05180">
    <property type="entry name" value="zf-DNL"/>
    <property type="match status" value="1"/>
</dbReference>
<dbReference type="PANTHER" id="PTHR20922:SF13">
    <property type="entry name" value="DNL-TYPE ZINC FINGER PROTEIN"/>
    <property type="match status" value="1"/>
</dbReference>
<dbReference type="PANTHER" id="PTHR20922">
    <property type="entry name" value="DNL-TYPE ZINC FINGER PROTEIN"/>
    <property type="match status" value="1"/>
</dbReference>
<evidence type="ECO:0000313" key="8">
    <source>
        <dbReference type="Proteomes" id="UP000660729"/>
    </source>
</evidence>
<evidence type="ECO:0000256" key="2">
    <source>
        <dbReference type="ARBA" id="ARBA00022771"/>
    </source>
</evidence>
<accession>A0A8H6RGK3</accession>
<protein>
    <recommendedName>
        <fullName evidence="6">DNL-type domain-containing protein</fullName>
    </recommendedName>
</protein>
<feature type="domain" description="DNL-type" evidence="6">
    <location>
        <begin position="77"/>
        <end position="172"/>
    </location>
</feature>
<feature type="region of interest" description="Disordered" evidence="5">
    <location>
        <begin position="207"/>
        <end position="242"/>
    </location>
</feature>
<reference evidence="7" key="1">
    <citation type="submission" date="2020-04" db="EMBL/GenBank/DDBJ databases">
        <title>Draft genome resource of the tomato pathogen Pseudocercospora fuligena.</title>
        <authorList>
            <person name="Zaccaron A."/>
        </authorList>
    </citation>
    <scope>NUCLEOTIDE SEQUENCE</scope>
    <source>
        <strain evidence="7">PF001</strain>
    </source>
</reference>
<evidence type="ECO:0000256" key="5">
    <source>
        <dbReference type="SAM" id="MobiDB-lite"/>
    </source>
</evidence>
<dbReference type="PROSITE" id="PS51501">
    <property type="entry name" value="ZF_DNL"/>
    <property type="match status" value="1"/>
</dbReference>
<keyword evidence="1" id="KW-0479">Metal-binding</keyword>
<evidence type="ECO:0000256" key="1">
    <source>
        <dbReference type="ARBA" id="ARBA00022723"/>
    </source>
</evidence>
<organism evidence="7 8">
    <name type="scientific">Pseudocercospora fuligena</name>
    <dbReference type="NCBI Taxonomy" id="685502"/>
    <lineage>
        <taxon>Eukaryota</taxon>
        <taxon>Fungi</taxon>
        <taxon>Dikarya</taxon>
        <taxon>Ascomycota</taxon>
        <taxon>Pezizomycotina</taxon>
        <taxon>Dothideomycetes</taxon>
        <taxon>Dothideomycetidae</taxon>
        <taxon>Mycosphaerellales</taxon>
        <taxon>Mycosphaerellaceae</taxon>
        <taxon>Pseudocercospora</taxon>
    </lineage>
</organism>
<dbReference type="InterPro" id="IPR024158">
    <property type="entry name" value="Mt_import_TIM15"/>
</dbReference>
<evidence type="ECO:0000259" key="6">
    <source>
        <dbReference type="PROSITE" id="PS51501"/>
    </source>
</evidence>
<dbReference type="EMBL" id="JABCIY010000168">
    <property type="protein sequence ID" value="KAF7190691.1"/>
    <property type="molecule type" value="Genomic_DNA"/>
</dbReference>
<dbReference type="InterPro" id="IPR007853">
    <property type="entry name" value="Znf_DNL-typ"/>
</dbReference>
<keyword evidence="8" id="KW-1185">Reference proteome</keyword>
<comment type="caution">
    <text evidence="7">The sequence shown here is derived from an EMBL/GenBank/DDBJ whole genome shotgun (WGS) entry which is preliminary data.</text>
</comment>
<dbReference type="Proteomes" id="UP000660729">
    <property type="component" value="Unassembled WGS sequence"/>
</dbReference>
<dbReference type="AlphaFoldDB" id="A0A8H6RGK3"/>
<dbReference type="GO" id="GO:0006457">
    <property type="term" value="P:protein folding"/>
    <property type="evidence" value="ECO:0007669"/>
    <property type="project" value="TreeGrafter"/>
</dbReference>
<evidence type="ECO:0000313" key="7">
    <source>
        <dbReference type="EMBL" id="KAF7190691.1"/>
    </source>
</evidence>
<evidence type="ECO:0000256" key="3">
    <source>
        <dbReference type="ARBA" id="ARBA00022833"/>
    </source>
</evidence>
<dbReference type="GO" id="GO:0030150">
    <property type="term" value="P:protein import into mitochondrial matrix"/>
    <property type="evidence" value="ECO:0007669"/>
    <property type="project" value="TreeGrafter"/>
</dbReference>
<feature type="region of interest" description="Disordered" evidence="5">
    <location>
        <begin position="40"/>
        <end position="67"/>
    </location>
</feature>
<dbReference type="GO" id="GO:0050821">
    <property type="term" value="P:protein stabilization"/>
    <property type="evidence" value="ECO:0007669"/>
    <property type="project" value="TreeGrafter"/>
</dbReference>
<feature type="compositionally biased region" description="Polar residues" evidence="5">
    <location>
        <begin position="45"/>
        <end position="56"/>
    </location>
</feature>
<dbReference type="GO" id="GO:0005739">
    <property type="term" value="C:mitochondrion"/>
    <property type="evidence" value="ECO:0007669"/>
    <property type="project" value="TreeGrafter"/>
</dbReference>
<dbReference type="OrthoDB" id="512667at2759"/>
<evidence type="ECO:0000256" key="4">
    <source>
        <dbReference type="PROSITE-ProRule" id="PRU00834"/>
    </source>
</evidence>
<gene>
    <name evidence="7" type="ORF">HII31_07850</name>
</gene>
<name>A0A8H6RGK3_9PEZI</name>
<proteinExistence type="predicted"/>
<keyword evidence="2 4" id="KW-0863">Zinc-finger</keyword>